<dbReference type="GO" id="GO:0005739">
    <property type="term" value="C:mitochondrion"/>
    <property type="evidence" value="ECO:0007669"/>
    <property type="project" value="GOC"/>
</dbReference>
<dbReference type="GO" id="GO:0005524">
    <property type="term" value="F:ATP binding"/>
    <property type="evidence" value="ECO:0007669"/>
    <property type="project" value="UniProtKB-KW"/>
</dbReference>
<evidence type="ECO:0000313" key="7">
    <source>
        <dbReference type="Proteomes" id="UP000315496"/>
    </source>
</evidence>
<evidence type="ECO:0000256" key="4">
    <source>
        <dbReference type="PIRSR" id="PIRSR000705-3"/>
    </source>
</evidence>
<dbReference type="PANTHER" id="PTHR10513">
    <property type="entry name" value="DEOXYNUCLEOSIDE KINASE"/>
    <property type="match status" value="1"/>
</dbReference>
<evidence type="ECO:0000313" key="6">
    <source>
        <dbReference type="EMBL" id="TNJ29323.1"/>
    </source>
</evidence>
<dbReference type="AlphaFoldDB" id="A0A4Z1T5J8"/>
<dbReference type="GO" id="GO:0006120">
    <property type="term" value="P:mitochondrial electron transport, NADH to ubiquinone"/>
    <property type="evidence" value="ECO:0007669"/>
    <property type="project" value="TreeGrafter"/>
</dbReference>
<evidence type="ECO:0000256" key="3">
    <source>
        <dbReference type="PIRSR" id="PIRSR000705-2"/>
    </source>
</evidence>
<dbReference type="InterPro" id="IPR002624">
    <property type="entry name" value="DCK/DGK"/>
</dbReference>
<accession>A0A4Z1T5J8</accession>
<feature type="binding site" evidence="4">
    <location>
        <begin position="146"/>
        <end position="151"/>
    </location>
    <ligand>
        <name>ATP</name>
        <dbReference type="ChEBI" id="CHEBI:30616"/>
    </ligand>
</feature>
<dbReference type="Pfam" id="PF01712">
    <property type="entry name" value="dNK"/>
    <property type="match status" value="1"/>
</dbReference>
<feature type="binding site" evidence="3">
    <location>
        <position position="156"/>
    </location>
    <ligand>
        <name>substrate</name>
    </ligand>
</feature>
<name>A0A4Z1T5J8_GIAMU</name>
<feature type="domain" description="Deoxynucleoside kinase" evidence="5">
    <location>
        <begin position="12"/>
        <end position="188"/>
    </location>
</feature>
<organism evidence="6 7">
    <name type="scientific">Giardia muris</name>
    <dbReference type="NCBI Taxonomy" id="5742"/>
    <lineage>
        <taxon>Eukaryota</taxon>
        <taxon>Metamonada</taxon>
        <taxon>Diplomonadida</taxon>
        <taxon>Hexamitidae</taxon>
        <taxon>Giardiinae</taxon>
        <taxon>Giardia</taxon>
    </lineage>
</organism>
<dbReference type="Gene3D" id="3.40.50.300">
    <property type="entry name" value="P-loop containing nucleotide triphosphate hydrolases"/>
    <property type="match status" value="1"/>
</dbReference>
<dbReference type="InterPro" id="IPR027417">
    <property type="entry name" value="P-loop_NTPase"/>
</dbReference>
<keyword evidence="7" id="KW-1185">Reference proteome</keyword>
<feature type="binding site" evidence="3">
    <location>
        <position position="90"/>
    </location>
    <ligand>
        <name>substrate</name>
    </ligand>
</feature>
<feature type="binding site" evidence="3">
    <location>
        <position position="51"/>
    </location>
    <ligand>
        <name>substrate</name>
    </ligand>
</feature>
<feature type="binding site" evidence="3">
    <location>
        <position position="95"/>
    </location>
    <ligand>
        <name>substrate</name>
    </ligand>
</feature>
<evidence type="ECO:0000256" key="1">
    <source>
        <dbReference type="ARBA" id="ARBA00007420"/>
    </source>
</evidence>
<evidence type="ECO:0000259" key="5">
    <source>
        <dbReference type="Pfam" id="PF01712"/>
    </source>
</evidence>
<sequence length="216" mass="24512">MQFGAVAHNIFVLEGGIAAGKTTLVQTLAERYGLTAFYEPVTENPYLARFYEDPKRWALEMQLWFFELRLETYKSAVEAAKTCKGVLLDRSVFGDYAFALNSHNDGSISDEGFKRYTERYEQGLAGLPLPAAIIYLDVQPEVCLDRILNVRKRECEAGIPLSYLQGLDAAYRVMLEMTRAWNCAVLVQPWESFGEASDIYDLMVVEQERQLQLVAV</sequence>
<feature type="binding site" evidence="3">
    <location>
        <position position="62"/>
    </location>
    <ligand>
        <name>substrate</name>
    </ligand>
</feature>
<evidence type="ECO:0000256" key="2">
    <source>
        <dbReference type="PIRSR" id="PIRSR000705-1"/>
    </source>
</evidence>
<dbReference type="OrthoDB" id="17400at2759"/>
<comment type="caution">
    <text evidence="6">The sequence shown here is derived from an EMBL/GenBank/DDBJ whole genome shotgun (WGS) entry which is preliminary data.</text>
</comment>
<feature type="active site" description="Proton acceptor" evidence="2">
    <location>
        <position position="89"/>
    </location>
</feature>
<dbReference type="InterPro" id="IPR050566">
    <property type="entry name" value="Deoxyribonucleoside_kinase"/>
</dbReference>
<dbReference type="GO" id="GO:0019136">
    <property type="term" value="F:deoxynucleoside kinase activity"/>
    <property type="evidence" value="ECO:0007669"/>
    <property type="project" value="InterPro"/>
</dbReference>
<dbReference type="EMBL" id="VDLU01000001">
    <property type="protein sequence ID" value="TNJ29323.1"/>
    <property type="molecule type" value="Genomic_DNA"/>
</dbReference>
<feature type="binding site" evidence="4">
    <location>
        <begin position="15"/>
        <end position="23"/>
    </location>
    <ligand>
        <name>ATP</name>
        <dbReference type="ChEBI" id="CHEBI:30616"/>
    </ligand>
</feature>
<dbReference type="SUPFAM" id="SSF52540">
    <property type="entry name" value="P-loop containing nucleoside triphosphate hydrolases"/>
    <property type="match status" value="1"/>
</dbReference>
<keyword evidence="6" id="KW-0418">Kinase</keyword>
<dbReference type="CDD" id="cd01673">
    <property type="entry name" value="dNK"/>
    <property type="match status" value="1"/>
</dbReference>
<protein>
    <submittedName>
        <fullName evidence="6">Putative Deoxyguanosine kinase/deoxyadenosine kinase subunit</fullName>
    </submittedName>
</protein>
<keyword evidence="4" id="KW-0547">Nucleotide-binding</keyword>
<dbReference type="PIRSF" id="PIRSF000705">
    <property type="entry name" value="DNK"/>
    <property type="match status" value="1"/>
</dbReference>
<dbReference type="InterPro" id="IPR031314">
    <property type="entry name" value="DNK_dom"/>
</dbReference>
<dbReference type="Proteomes" id="UP000315496">
    <property type="component" value="Chromosome 1"/>
</dbReference>
<keyword evidence="4" id="KW-0067">ATP-binding</keyword>
<gene>
    <name evidence="6" type="ORF">GMRT_10990</name>
</gene>
<keyword evidence="6" id="KW-0808">Transferase</keyword>
<proteinExistence type="inferred from homology"/>
<dbReference type="VEuPathDB" id="GiardiaDB:GMRT_10990"/>
<reference evidence="6 7" key="1">
    <citation type="submission" date="2019-05" db="EMBL/GenBank/DDBJ databases">
        <title>The compact genome of Giardia muris reveals important steps in the evolution of intestinal protozoan parasites.</title>
        <authorList>
            <person name="Xu F."/>
            <person name="Jimenez-Gonzalez A."/>
            <person name="Einarsson E."/>
            <person name="Astvaldsson A."/>
            <person name="Peirasmaki D."/>
            <person name="Eckmann L."/>
            <person name="Andersson J.O."/>
            <person name="Svard S.G."/>
            <person name="Jerlstrom-Hultqvist J."/>
        </authorList>
    </citation>
    <scope>NUCLEOTIDE SEQUENCE [LARGE SCALE GENOMIC DNA]</scope>
    <source>
        <strain evidence="6 7">Roberts-Thomson</strain>
    </source>
</reference>
<feature type="binding site" evidence="3">
    <location>
        <position position="39"/>
    </location>
    <ligand>
        <name>substrate</name>
    </ligand>
</feature>
<dbReference type="PANTHER" id="PTHR10513:SF15">
    <property type="entry name" value="NADH DEHYDROGENASE [UBIQUINONE] 1 ALPHA SUBCOMPLEX SUBUNIT 10, MITOCHONDRIAL"/>
    <property type="match status" value="1"/>
</dbReference>
<comment type="similarity">
    <text evidence="1">Belongs to the DCK/DGK family.</text>
</comment>